<proteinExistence type="predicted"/>
<keyword evidence="6" id="KW-0175">Coiled coil</keyword>
<dbReference type="InterPro" id="IPR002487">
    <property type="entry name" value="TF_Kbox"/>
</dbReference>
<dbReference type="AlphaFoldDB" id="A0A2Z7AYW6"/>
<keyword evidence="4" id="KW-0804">Transcription</keyword>
<dbReference type="Pfam" id="PF01486">
    <property type="entry name" value="K-box"/>
    <property type="match status" value="1"/>
</dbReference>
<evidence type="ECO:0000256" key="3">
    <source>
        <dbReference type="ARBA" id="ARBA00023125"/>
    </source>
</evidence>
<dbReference type="InterPro" id="IPR050142">
    <property type="entry name" value="MADS-box/MEF2_TF"/>
</dbReference>
<dbReference type="GO" id="GO:0003700">
    <property type="term" value="F:DNA-binding transcription factor activity"/>
    <property type="evidence" value="ECO:0007669"/>
    <property type="project" value="InterPro"/>
</dbReference>
<keyword evidence="5" id="KW-0539">Nucleus</keyword>
<protein>
    <recommendedName>
        <fullName evidence="8">MADS-box domain-containing protein</fullName>
    </recommendedName>
</protein>
<dbReference type="GO" id="GO:0046983">
    <property type="term" value="F:protein dimerization activity"/>
    <property type="evidence" value="ECO:0007669"/>
    <property type="project" value="InterPro"/>
</dbReference>
<dbReference type="Proteomes" id="UP000250235">
    <property type="component" value="Unassembled WGS sequence"/>
</dbReference>
<evidence type="ECO:0000313" key="9">
    <source>
        <dbReference type="EMBL" id="KZV27084.1"/>
    </source>
</evidence>
<feature type="domain" description="MADS-box" evidence="8">
    <location>
        <begin position="56"/>
        <end position="116"/>
    </location>
</feature>
<sequence>MGTKTINSPSHHVEELQSLREDDDQEVACERCFQTAPLADDCLFKDEHKKEGFRGKGKMDPTGNKIVSKSSKQSSFIKRHACLVKKATDLSVLCDSEIAVIVYSDQGKLFDYATSSMEQILTRFERCRRIKLGIPVNPDAEMEVGILREKMEKLKQNDDQYVLGRDLKSMSHEDLQELLQQLNEGLLCIKDRKEALLVQQLEQSRVQIESLERLSASTSYQPPLCIDYPPVTQTDFATGRNVYRPEMACTEYANFAETSLQLGPSTSKVSGKRKAPHKGRSNPDTFLTL</sequence>
<dbReference type="SMART" id="SM00432">
    <property type="entry name" value="MADS"/>
    <property type="match status" value="1"/>
</dbReference>
<dbReference type="EMBL" id="KV010687">
    <property type="protein sequence ID" value="KZV27084.1"/>
    <property type="molecule type" value="Genomic_DNA"/>
</dbReference>
<evidence type="ECO:0000256" key="7">
    <source>
        <dbReference type="SAM" id="MobiDB-lite"/>
    </source>
</evidence>
<evidence type="ECO:0000256" key="5">
    <source>
        <dbReference type="ARBA" id="ARBA00023242"/>
    </source>
</evidence>
<reference evidence="9 10" key="1">
    <citation type="journal article" date="2015" name="Proc. Natl. Acad. Sci. U.S.A.">
        <title>The resurrection genome of Boea hygrometrica: A blueprint for survival of dehydration.</title>
        <authorList>
            <person name="Xiao L."/>
            <person name="Yang G."/>
            <person name="Zhang L."/>
            <person name="Yang X."/>
            <person name="Zhao S."/>
            <person name="Ji Z."/>
            <person name="Zhou Q."/>
            <person name="Hu M."/>
            <person name="Wang Y."/>
            <person name="Chen M."/>
            <person name="Xu Y."/>
            <person name="Jin H."/>
            <person name="Xiao X."/>
            <person name="Hu G."/>
            <person name="Bao F."/>
            <person name="Hu Y."/>
            <person name="Wan P."/>
            <person name="Li L."/>
            <person name="Deng X."/>
            <person name="Kuang T."/>
            <person name="Xiang C."/>
            <person name="Zhu J.K."/>
            <person name="Oliver M.J."/>
            <person name="He Y."/>
        </authorList>
    </citation>
    <scope>NUCLEOTIDE SEQUENCE [LARGE SCALE GENOMIC DNA]</scope>
    <source>
        <strain evidence="10">cv. XS01</strain>
    </source>
</reference>
<evidence type="ECO:0000256" key="4">
    <source>
        <dbReference type="ARBA" id="ARBA00023163"/>
    </source>
</evidence>
<dbReference type="Pfam" id="PF00319">
    <property type="entry name" value="SRF-TF"/>
    <property type="match status" value="1"/>
</dbReference>
<feature type="region of interest" description="Disordered" evidence="7">
    <location>
        <begin position="263"/>
        <end position="289"/>
    </location>
</feature>
<dbReference type="Gene3D" id="3.40.1810.10">
    <property type="entry name" value="Transcription factor, MADS-box"/>
    <property type="match status" value="1"/>
</dbReference>
<organism evidence="9 10">
    <name type="scientific">Dorcoceras hygrometricum</name>
    <dbReference type="NCBI Taxonomy" id="472368"/>
    <lineage>
        <taxon>Eukaryota</taxon>
        <taxon>Viridiplantae</taxon>
        <taxon>Streptophyta</taxon>
        <taxon>Embryophyta</taxon>
        <taxon>Tracheophyta</taxon>
        <taxon>Spermatophyta</taxon>
        <taxon>Magnoliopsida</taxon>
        <taxon>eudicotyledons</taxon>
        <taxon>Gunneridae</taxon>
        <taxon>Pentapetalae</taxon>
        <taxon>asterids</taxon>
        <taxon>lamiids</taxon>
        <taxon>Lamiales</taxon>
        <taxon>Gesneriaceae</taxon>
        <taxon>Didymocarpoideae</taxon>
        <taxon>Trichosporeae</taxon>
        <taxon>Loxocarpinae</taxon>
        <taxon>Dorcoceras</taxon>
    </lineage>
</organism>
<gene>
    <name evidence="9" type="ORF">F511_14104</name>
</gene>
<feature type="compositionally biased region" description="Basic residues" evidence="7">
    <location>
        <begin position="270"/>
        <end position="280"/>
    </location>
</feature>
<feature type="coiled-coil region" evidence="6">
    <location>
        <begin position="137"/>
        <end position="192"/>
    </location>
</feature>
<dbReference type="PROSITE" id="PS50066">
    <property type="entry name" value="MADS_BOX_2"/>
    <property type="match status" value="1"/>
</dbReference>
<accession>A0A2Z7AYW6</accession>
<dbReference type="InterPro" id="IPR036879">
    <property type="entry name" value="TF_MADSbox_sf"/>
</dbReference>
<dbReference type="PRINTS" id="PR00404">
    <property type="entry name" value="MADSDOMAIN"/>
</dbReference>
<keyword evidence="2" id="KW-0805">Transcription regulation</keyword>
<evidence type="ECO:0000259" key="8">
    <source>
        <dbReference type="PROSITE" id="PS50066"/>
    </source>
</evidence>
<dbReference type="InterPro" id="IPR002100">
    <property type="entry name" value="TF_MADSbox"/>
</dbReference>
<comment type="subcellular location">
    <subcellularLocation>
        <location evidence="1">Nucleus</location>
    </subcellularLocation>
</comment>
<evidence type="ECO:0000313" key="10">
    <source>
        <dbReference type="Proteomes" id="UP000250235"/>
    </source>
</evidence>
<dbReference type="GO" id="GO:0005634">
    <property type="term" value="C:nucleus"/>
    <property type="evidence" value="ECO:0007669"/>
    <property type="project" value="UniProtKB-SubCell"/>
</dbReference>
<dbReference type="SUPFAM" id="SSF55455">
    <property type="entry name" value="SRF-like"/>
    <property type="match status" value="1"/>
</dbReference>
<name>A0A2Z7AYW6_9LAMI</name>
<keyword evidence="10" id="KW-1185">Reference proteome</keyword>
<dbReference type="PANTHER" id="PTHR48019">
    <property type="entry name" value="SERUM RESPONSE FACTOR HOMOLOG"/>
    <property type="match status" value="1"/>
</dbReference>
<dbReference type="GO" id="GO:0003677">
    <property type="term" value="F:DNA binding"/>
    <property type="evidence" value="ECO:0007669"/>
    <property type="project" value="UniProtKB-KW"/>
</dbReference>
<evidence type="ECO:0000256" key="1">
    <source>
        <dbReference type="ARBA" id="ARBA00004123"/>
    </source>
</evidence>
<keyword evidence="3" id="KW-0238">DNA-binding</keyword>
<evidence type="ECO:0000256" key="2">
    <source>
        <dbReference type="ARBA" id="ARBA00023015"/>
    </source>
</evidence>
<dbReference type="OrthoDB" id="1898716at2759"/>
<evidence type="ECO:0000256" key="6">
    <source>
        <dbReference type="SAM" id="Coils"/>
    </source>
</evidence>